<evidence type="ECO:0000256" key="1">
    <source>
        <dbReference type="SAM" id="MobiDB-lite"/>
    </source>
</evidence>
<keyword evidence="2" id="KW-1133">Transmembrane helix</keyword>
<keyword evidence="3" id="KW-0732">Signal</keyword>
<comment type="caution">
    <text evidence="4">The sequence shown here is derived from an EMBL/GenBank/DDBJ whole genome shotgun (WGS) entry which is preliminary data.</text>
</comment>
<dbReference type="AlphaFoldDB" id="A0ABD3QMJ6"/>
<keyword evidence="2" id="KW-0472">Membrane</keyword>
<dbReference type="EMBL" id="JABMIG020000025">
    <property type="protein sequence ID" value="KAL3801624.1"/>
    <property type="molecule type" value="Genomic_DNA"/>
</dbReference>
<sequence length="176" mass="19717">MRRFATPLSLFVVIVSLGVTSASADSAALIAHSRLLEQVDLQISRELSSVQTTATHEKVDKANSEHKSQLSKPSLRNEKQKSQDGNLVSRHLEHNFKYEPKPYYTQYQSQSSISKGQKIGLVAAAVLTISLAIYSCILRYELSTLNVYSLLGMHTDTEQEDEDKVGNAYERRVEMI</sequence>
<keyword evidence="5" id="KW-1185">Reference proteome</keyword>
<organism evidence="4 5">
    <name type="scientific">Cyclotella cryptica</name>
    <dbReference type="NCBI Taxonomy" id="29204"/>
    <lineage>
        <taxon>Eukaryota</taxon>
        <taxon>Sar</taxon>
        <taxon>Stramenopiles</taxon>
        <taxon>Ochrophyta</taxon>
        <taxon>Bacillariophyta</taxon>
        <taxon>Coscinodiscophyceae</taxon>
        <taxon>Thalassiosirophycidae</taxon>
        <taxon>Stephanodiscales</taxon>
        <taxon>Stephanodiscaceae</taxon>
        <taxon>Cyclotella</taxon>
    </lineage>
</organism>
<name>A0ABD3QMJ6_9STRA</name>
<evidence type="ECO:0000256" key="2">
    <source>
        <dbReference type="SAM" id="Phobius"/>
    </source>
</evidence>
<keyword evidence="2" id="KW-0812">Transmembrane</keyword>
<evidence type="ECO:0000313" key="4">
    <source>
        <dbReference type="EMBL" id="KAL3801624.1"/>
    </source>
</evidence>
<evidence type="ECO:0000256" key="3">
    <source>
        <dbReference type="SAM" id="SignalP"/>
    </source>
</evidence>
<feature type="region of interest" description="Disordered" evidence="1">
    <location>
        <begin position="52"/>
        <end position="86"/>
    </location>
</feature>
<feature type="compositionally biased region" description="Basic and acidic residues" evidence="1">
    <location>
        <begin position="55"/>
        <end position="68"/>
    </location>
</feature>
<feature type="signal peptide" evidence="3">
    <location>
        <begin position="1"/>
        <end position="24"/>
    </location>
</feature>
<protein>
    <submittedName>
        <fullName evidence="4">Uncharacterized protein</fullName>
    </submittedName>
</protein>
<feature type="chain" id="PRO_5044794863" evidence="3">
    <location>
        <begin position="25"/>
        <end position="176"/>
    </location>
</feature>
<feature type="transmembrane region" description="Helical" evidence="2">
    <location>
        <begin position="119"/>
        <end position="140"/>
    </location>
</feature>
<gene>
    <name evidence="4" type="ORF">HJC23_013129</name>
</gene>
<proteinExistence type="predicted"/>
<reference evidence="4 5" key="1">
    <citation type="journal article" date="2020" name="G3 (Bethesda)">
        <title>Improved Reference Genome for Cyclotella cryptica CCMP332, a Model for Cell Wall Morphogenesis, Salinity Adaptation, and Lipid Production in Diatoms (Bacillariophyta).</title>
        <authorList>
            <person name="Roberts W.R."/>
            <person name="Downey K.M."/>
            <person name="Ruck E.C."/>
            <person name="Traller J.C."/>
            <person name="Alverson A.J."/>
        </authorList>
    </citation>
    <scope>NUCLEOTIDE SEQUENCE [LARGE SCALE GENOMIC DNA]</scope>
    <source>
        <strain evidence="4 5">CCMP332</strain>
    </source>
</reference>
<dbReference type="Proteomes" id="UP001516023">
    <property type="component" value="Unassembled WGS sequence"/>
</dbReference>
<evidence type="ECO:0000313" key="5">
    <source>
        <dbReference type="Proteomes" id="UP001516023"/>
    </source>
</evidence>
<accession>A0ABD3QMJ6</accession>